<evidence type="ECO:0000256" key="9">
    <source>
        <dbReference type="ARBA" id="ARBA00023136"/>
    </source>
</evidence>
<evidence type="ECO:0000256" key="3">
    <source>
        <dbReference type="ARBA" id="ARBA00022676"/>
    </source>
</evidence>
<dbReference type="PANTHER" id="PTHR11214:SF151">
    <property type="entry name" value="HEXOSYLTRANSFERASE"/>
    <property type="match status" value="1"/>
</dbReference>
<dbReference type="Pfam" id="PF01762">
    <property type="entry name" value="Galactosyl_T"/>
    <property type="match status" value="1"/>
</dbReference>
<evidence type="ECO:0000256" key="1">
    <source>
        <dbReference type="ARBA" id="ARBA00004323"/>
    </source>
</evidence>
<dbReference type="PANTHER" id="PTHR11214">
    <property type="entry name" value="BETA-1,3-N-ACETYLGLUCOSAMINYLTRANSFERASE"/>
    <property type="match status" value="1"/>
</dbReference>
<sequence length="306" mass="35745">MINKWIEDSVKLQESKNSVNNFTYQAFKHPLAPPYPFPYKFLINQPDKCKNRKPFLVIMVLVPCQDLMSRHIIRETWGNESIYDVEVVRIFLVGLPQVATDRNQYLLKEESVNFGDIVQQDFMDTYYNLTLKTLMGMEWVTKFCPSASYVMKIDSDMFLNADYLIHNILYPDLPIQTNYFTGALFKNSGPYRTTSSKWYVPKEVYPINAYPPYCSGTGYVFSADLARKIYDVAQVLRVISMEDAFVGICLFRLHISPRTSSRGVFNINKLDYDHCKFRKVVTVHHYGGEELQKIWTDFWAKKSQKC</sequence>
<evidence type="ECO:0000256" key="4">
    <source>
        <dbReference type="ARBA" id="ARBA00022679"/>
    </source>
</evidence>
<protein>
    <recommendedName>
        <fullName evidence="10">Hexosyltransferase</fullName>
        <ecNumber evidence="10">2.4.1.-</ecNumber>
    </recommendedName>
</protein>
<dbReference type="Gene3D" id="3.90.550.50">
    <property type="match status" value="1"/>
</dbReference>
<comment type="subcellular location">
    <subcellularLocation>
        <location evidence="1 10">Golgi apparatus membrane</location>
        <topology evidence="1 10">Single-pass type II membrane protein</topology>
    </subcellularLocation>
</comment>
<reference evidence="11" key="1">
    <citation type="submission" date="2023-07" db="EMBL/GenBank/DDBJ databases">
        <authorList>
            <person name="Stuckert A."/>
        </authorList>
    </citation>
    <scope>NUCLEOTIDE SEQUENCE</scope>
</reference>
<evidence type="ECO:0000256" key="10">
    <source>
        <dbReference type="RuleBase" id="RU363063"/>
    </source>
</evidence>
<dbReference type="InterPro" id="IPR002659">
    <property type="entry name" value="Glyco_trans_31"/>
</dbReference>
<evidence type="ECO:0000256" key="2">
    <source>
        <dbReference type="ARBA" id="ARBA00008661"/>
    </source>
</evidence>
<keyword evidence="6" id="KW-0735">Signal-anchor</keyword>
<evidence type="ECO:0000313" key="11">
    <source>
        <dbReference type="EMBL" id="CAJ0966913.1"/>
    </source>
</evidence>
<evidence type="ECO:0000256" key="7">
    <source>
        <dbReference type="ARBA" id="ARBA00022989"/>
    </source>
</evidence>
<keyword evidence="7" id="KW-1133">Transmembrane helix</keyword>
<dbReference type="EC" id="2.4.1.-" evidence="10"/>
<evidence type="ECO:0000256" key="6">
    <source>
        <dbReference type="ARBA" id="ARBA00022968"/>
    </source>
</evidence>
<organism evidence="11 12">
    <name type="scientific">Ranitomeya imitator</name>
    <name type="common">mimic poison frog</name>
    <dbReference type="NCBI Taxonomy" id="111125"/>
    <lineage>
        <taxon>Eukaryota</taxon>
        <taxon>Metazoa</taxon>
        <taxon>Chordata</taxon>
        <taxon>Craniata</taxon>
        <taxon>Vertebrata</taxon>
        <taxon>Euteleostomi</taxon>
        <taxon>Amphibia</taxon>
        <taxon>Batrachia</taxon>
        <taxon>Anura</taxon>
        <taxon>Neobatrachia</taxon>
        <taxon>Hyloidea</taxon>
        <taxon>Dendrobatidae</taxon>
        <taxon>Dendrobatinae</taxon>
        <taxon>Ranitomeya</taxon>
    </lineage>
</organism>
<comment type="caution">
    <text evidence="11">The sequence shown here is derived from an EMBL/GenBank/DDBJ whole genome shotgun (WGS) entry which is preliminary data.</text>
</comment>
<name>A0ABN9MJF7_9NEOB</name>
<proteinExistence type="inferred from homology"/>
<dbReference type="EMBL" id="CAUEEQ010077899">
    <property type="protein sequence ID" value="CAJ0966913.1"/>
    <property type="molecule type" value="Genomic_DNA"/>
</dbReference>
<keyword evidence="5" id="KW-0812">Transmembrane</keyword>
<evidence type="ECO:0000256" key="5">
    <source>
        <dbReference type="ARBA" id="ARBA00022692"/>
    </source>
</evidence>
<evidence type="ECO:0000313" key="12">
    <source>
        <dbReference type="Proteomes" id="UP001176940"/>
    </source>
</evidence>
<accession>A0ABN9MJF7</accession>
<keyword evidence="9" id="KW-0472">Membrane</keyword>
<dbReference type="Proteomes" id="UP001176940">
    <property type="component" value="Unassembled WGS sequence"/>
</dbReference>
<keyword evidence="12" id="KW-1185">Reference proteome</keyword>
<keyword evidence="3 10" id="KW-0328">Glycosyltransferase</keyword>
<evidence type="ECO:0000256" key="8">
    <source>
        <dbReference type="ARBA" id="ARBA00023034"/>
    </source>
</evidence>
<keyword evidence="8 10" id="KW-0333">Golgi apparatus</keyword>
<keyword evidence="4" id="KW-0808">Transferase</keyword>
<comment type="similarity">
    <text evidence="2 10">Belongs to the glycosyltransferase 31 family.</text>
</comment>
<gene>
    <name evidence="11" type="ORF">RIMI_LOCUS21811248</name>
</gene>